<comment type="caution">
    <text evidence="1">The sequence shown here is derived from an EMBL/GenBank/DDBJ whole genome shotgun (WGS) entry which is preliminary data.</text>
</comment>
<dbReference type="Proteomes" id="UP001216907">
    <property type="component" value="Unassembled WGS sequence"/>
</dbReference>
<keyword evidence="2" id="KW-1185">Reference proteome</keyword>
<dbReference type="EMBL" id="JARRAG010000002">
    <property type="protein sequence ID" value="MDG3004469.1"/>
    <property type="molecule type" value="Genomic_DNA"/>
</dbReference>
<evidence type="ECO:0000313" key="2">
    <source>
        <dbReference type="Proteomes" id="UP001216907"/>
    </source>
</evidence>
<accession>A0ABT6FA87</accession>
<dbReference type="RefSeq" id="WP_277860826.1">
    <property type="nucleotide sequence ID" value="NZ_JARRAG010000002.1"/>
</dbReference>
<organism evidence="1 2">
    <name type="scientific">Paludisphaera mucosa</name>
    <dbReference type="NCBI Taxonomy" id="3030827"/>
    <lineage>
        <taxon>Bacteria</taxon>
        <taxon>Pseudomonadati</taxon>
        <taxon>Planctomycetota</taxon>
        <taxon>Planctomycetia</taxon>
        <taxon>Isosphaerales</taxon>
        <taxon>Isosphaeraceae</taxon>
        <taxon>Paludisphaera</taxon>
    </lineage>
</organism>
<gene>
    <name evidence="1" type="ORF">PZE19_11850</name>
</gene>
<evidence type="ECO:0000313" key="1">
    <source>
        <dbReference type="EMBL" id="MDG3004469.1"/>
    </source>
</evidence>
<reference evidence="1 2" key="1">
    <citation type="submission" date="2023-03" db="EMBL/GenBank/DDBJ databases">
        <title>Paludisphaera mucosa sp. nov. a novel planctomycete from northern fen.</title>
        <authorList>
            <person name="Ivanova A."/>
        </authorList>
    </citation>
    <scope>NUCLEOTIDE SEQUENCE [LARGE SCALE GENOMIC DNA]</scope>
    <source>
        <strain evidence="1 2">Pla2</strain>
    </source>
</reference>
<name>A0ABT6FA87_9BACT</name>
<sequence>MAAEPHVVEVPPGEYSVPGVDRILIIQGVAFWRAPAEPTDLTSLVPAASPTDLVAPESAGAEIGWTSHADAPGRPSLLTTAILALAAAACGAWVLPGLGSWIAPAAPPAVATSAPAATPPTGPGPFR</sequence>
<protein>
    <submittedName>
        <fullName evidence="1">Uncharacterized protein</fullName>
    </submittedName>
</protein>
<proteinExistence type="predicted"/>